<feature type="domain" description="Putative Flp pilus-assembly TadG-like N-terminal" evidence="2">
    <location>
        <begin position="17"/>
        <end position="63"/>
    </location>
</feature>
<dbReference type="Pfam" id="PF13400">
    <property type="entry name" value="Tad"/>
    <property type="match status" value="1"/>
</dbReference>
<keyword evidence="1" id="KW-0472">Membrane</keyword>
<dbReference type="RefSeq" id="WP_307362580.1">
    <property type="nucleotide sequence ID" value="NZ_JAUSTB010000020.1"/>
</dbReference>
<name>A0AAJ1SV42_9MICC</name>
<evidence type="ECO:0000313" key="4">
    <source>
        <dbReference type="Proteomes" id="UP001239267"/>
    </source>
</evidence>
<keyword evidence="1" id="KW-0812">Transmembrane</keyword>
<gene>
    <name evidence="3" type="ORF">J2T23_003835</name>
</gene>
<evidence type="ECO:0000259" key="2">
    <source>
        <dbReference type="Pfam" id="PF13400"/>
    </source>
</evidence>
<evidence type="ECO:0000256" key="1">
    <source>
        <dbReference type="SAM" id="Phobius"/>
    </source>
</evidence>
<reference evidence="3 4" key="1">
    <citation type="submission" date="2023-07" db="EMBL/GenBank/DDBJ databases">
        <title>Sorghum-associated microbial communities from plants grown in Nebraska, USA.</title>
        <authorList>
            <person name="Schachtman D."/>
        </authorList>
    </citation>
    <scope>NUCLEOTIDE SEQUENCE [LARGE SCALE GENOMIC DNA]</scope>
    <source>
        <strain evidence="3 4">DS1001</strain>
    </source>
</reference>
<protein>
    <recommendedName>
        <fullName evidence="2">Putative Flp pilus-assembly TadG-like N-terminal domain-containing protein</fullName>
    </recommendedName>
</protein>
<dbReference type="AlphaFoldDB" id="A0AAJ1SV42"/>
<organism evidence="3 4">
    <name type="scientific">Pseudarthrobacter niigatensis</name>
    <dbReference type="NCBI Taxonomy" id="369935"/>
    <lineage>
        <taxon>Bacteria</taxon>
        <taxon>Bacillati</taxon>
        <taxon>Actinomycetota</taxon>
        <taxon>Actinomycetes</taxon>
        <taxon>Micrococcales</taxon>
        <taxon>Micrococcaceae</taxon>
        <taxon>Pseudarthrobacter</taxon>
    </lineage>
</organism>
<comment type="caution">
    <text evidence="3">The sequence shown here is derived from an EMBL/GenBank/DDBJ whole genome shotgun (WGS) entry which is preliminary data.</text>
</comment>
<feature type="transmembrane region" description="Helical" evidence="1">
    <location>
        <begin position="21"/>
        <end position="44"/>
    </location>
</feature>
<dbReference type="Proteomes" id="UP001239267">
    <property type="component" value="Unassembled WGS sequence"/>
</dbReference>
<proteinExistence type="predicted"/>
<accession>A0AAJ1SV42</accession>
<evidence type="ECO:0000313" key="3">
    <source>
        <dbReference type="EMBL" id="MDQ0147907.1"/>
    </source>
</evidence>
<keyword evidence="1" id="KW-1133">Transmembrane helix</keyword>
<keyword evidence="4" id="KW-1185">Reference proteome</keyword>
<dbReference type="InterPro" id="IPR028087">
    <property type="entry name" value="Tad_N"/>
</dbReference>
<dbReference type="EMBL" id="JAUSTB010000020">
    <property type="protein sequence ID" value="MDQ0147907.1"/>
    <property type="molecule type" value="Genomic_DNA"/>
</dbReference>
<sequence length="349" mass="35513">MRRLSRNNRATEHGERGAISVIVAILLVTLLGFVAIAVDVGVIYSERAQLQNGADASAIAVAQKCARNAADPLCSTTSTLAGSLANQNALDGMSNVNNIQLDTTARTVSVTTTSREKGAPDNSVSLFFAGVLGIPSKEVGAKASAVWGSPKAGRTAFPLAFSICQVKGYVDGGLQLLQDHGQNANASCNYGPSGAAVSGGYGWLVQDAGKCGGTIDLAVSEGGSDPGNNAPGNCDATLNGWGADIAAGKKVIVLLPVFNKITGTGSGAIYSLVSFAAFDVTGWKFSGGTGLPYEFQSTKSTATGVTTATQCTGNCRGIIGKFVTYVSLADGYTLGPVSPYGATIVRPTL</sequence>